<dbReference type="AlphaFoldDB" id="A0A6B2LEW4"/>
<protein>
    <recommendedName>
        <fullName evidence="3">SMP-30/Gluconolactonase/LRE-like region domain-containing protein</fullName>
    </recommendedName>
</protein>
<accession>A0A6B2LEW4</accession>
<evidence type="ECO:0000256" key="1">
    <source>
        <dbReference type="ARBA" id="ARBA00022737"/>
    </source>
</evidence>
<dbReference type="InterPro" id="IPR013658">
    <property type="entry name" value="SGL"/>
</dbReference>
<dbReference type="PROSITE" id="PS51125">
    <property type="entry name" value="NHL"/>
    <property type="match status" value="1"/>
</dbReference>
<proteinExistence type="predicted"/>
<dbReference type="Gene3D" id="2.120.10.30">
    <property type="entry name" value="TolB, C-terminal domain"/>
    <property type="match status" value="2"/>
</dbReference>
<organism evidence="4">
    <name type="scientific">Arcella intermedia</name>
    <dbReference type="NCBI Taxonomy" id="1963864"/>
    <lineage>
        <taxon>Eukaryota</taxon>
        <taxon>Amoebozoa</taxon>
        <taxon>Tubulinea</taxon>
        <taxon>Elardia</taxon>
        <taxon>Arcellinida</taxon>
        <taxon>Sphaerothecina</taxon>
        <taxon>Arcellidae</taxon>
        <taxon>Arcella</taxon>
    </lineage>
</organism>
<dbReference type="InterPro" id="IPR011042">
    <property type="entry name" value="6-blade_b-propeller_TolB-like"/>
</dbReference>
<feature type="repeat" description="NHL" evidence="2">
    <location>
        <begin position="46"/>
        <end position="76"/>
    </location>
</feature>
<feature type="domain" description="SMP-30/Gluconolactonase/LRE-like region" evidence="3">
    <location>
        <begin position="98"/>
        <end position="181"/>
    </location>
</feature>
<dbReference type="PANTHER" id="PTHR13833">
    <property type="match status" value="1"/>
</dbReference>
<evidence type="ECO:0000256" key="2">
    <source>
        <dbReference type="PROSITE-ProRule" id="PRU00504"/>
    </source>
</evidence>
<evidence type="ECO:0000313" key="4">
    <source>
        <dbReference type="EMBL" id="NDV35609.1"/>
    </source>
</evidence>
<name>A0A6B2LEW4_9EUKA</name>
<reference evidence="4" key="1">
    <citation type="journal article" date="2020" name="J. Eukaryot. Microbiol.">
        <title>De novo Sequencing, Assembly and Annotation of the Transcriptome for the Free-Living Testate Amoeba Arcella intermedia.</title>
        <authorList>
            <person name="Ribeiro G.M."/>
            <person name="Porfirio-Sousa A.L."/>
            <person name="Maurer-Alcala X.X."/>
            <person name="Katz L.A."/>
            <person name="Lahr D.J.G."/>
        </authorList>
    </citation>
    <scope>NUCLEOTIDE SEQUENCE</scope>
</reference>
<dbReference type="SUPFAM" id="SSF101898">
    <property type="entry name" value="NHL repeat"/>
    <property type="match status" value="1"/>
</dbReference>
<dbReference type="InterPro" id="IPR001258">
    <property type="entry name" value="NHL_repeat"/>
</dbReference>
<evidence type="ECO:0000259" key="3">
    <source>
        <dbReference type="Pfam" id="PF08450"/>
    </source>
</evidence>
<dbReference type="Pfam" id="PF08450">
    <property type="entry name" value="SGL"/>
    <property type="match status" value="1"/>
</dbReference>
<keyword evidence="1" id="KW-0677">Repeat</keyword>
<sequence length="252" mass="27005">MALDHKRNIIFTDLHAVNMVNSQGAVVVIAGGTHPGRSDGILKPLFNHPCGLALDRTGNIYVADSKNHRIRKINKDSKVTTITGISGPGHQDGPTKTAQFNTPKGIAIDKKGIIYVADSKNDCIRRIDLATSSVTTIPEANSGYKFKNPRSLVVDNEDNVIVANTGNHNILKISPEGVVSHVAGDGTPGYLDGRPEACKFNTPTSVAIDINGNYIVADKKNNCLRVIHVCSKFIDIVNMVLNDAIGQVGTQC</sequence>
<dbReference type="EMBL" id="GIBP01006640">
    <property type="protein sequence ID" value="NDV35609.1"/>
    <property type="molecule type" value="Transcribed_RNA"/>
</dbReference>
<dbReference type="PANTHER" id="PTHR13833:SF71">
    <property type="entry name" value="NHL DOMAIN-CONTAINING PROTEIN"/>
    <property type="match status" value="1"/>
</dbReference>
<dbReference type="Pfam" id="PF01436">
    <property type="entry name" value="NHL"/>
    <property type="match status" value="2"/>
</dbReference>